<feature type="region of interest" description="Disordered" evidence="2">
    <location>
        <begin position="97"/>
        <end position="271"/>
    </location>
</feature>
<feature type="compositionally biased region" description="Basic and acidic residues" evidence="2">
    <location>
        <begin position="154"/>
        <end position="184"/>
    </location>
</feature>
<keyword evidence="7" id="KW-1185">Reference proteome</keyword>
<name>A0ABP0MLB6_9DINO</name>
<feature type="compositionally biased region" description="Polar residues" evidence="2">
    <location>
        <begin position="108"/>
        <end position="121"/>
    </location>
</feature>
<feature type="compositionally biased region" description="Low complexity" evidence="2">
    <location>
        <begin position="30"/>
        <end position="39"/>
    </location>
</feature>
<dbReference type="Proteomes" id="UP001642464">
    <property type="component" value="Unassembled WGS sequence"/>
</dbReference>
<dbReference type="PROSITE" id="PS50174">
    <property type="entry name" value="G_PATCH"/>
    <property type="match status" value="1"/>
</dbReference>
<keyword evidence="1" id="KW-0694">RNA-binding</keyword>
<dbReference type="InterPro" id="IPR000467">
    <property type="entry name" value="G_patch_dom"/>
</dbReference>
<proteinExistence type="predicted"/>
<accession>A0ABP0MLB6</accession>
<dbReference type="PANTHER" id="PTHR13288">
    <property type="entry name" value="SPLICING FACTOR 45 SPF45"/>
    <property type="match status" value="1"/>
</dbReference>
<dbReference type="InterPro" id="IPR035979">
    <property type="entry name" value="RBD_domain_sf"/>
</dbReference>
<feature type="compositionally biased region" description="Gly residues" evidence="2">
    <location>
        <begin position="213"/>
        <end position="222"/>
    </location>
</feature>
<dbReference type="EMBL" id="CAXAMM010022481">
    <property type="protein sequence ID" value="CAK9052089.1"/>
    <property type="molecule type" value="Genomic_DNA"/>
</dbReference>
<dbReference type="Gene3D" id="3.30.70.330">
    <property type="match status" value="1"/>
</dbReference>
<evidence type="ECO:0000259" key="4">
    <source>
        <dbReference type="PROSITE" id="PS50174"/>
    </source>
</evidence>
<feature type="domain" description="RRM" evidence="3">
    <location>
        <begin position="273"/>
        <end position="357"/>
    </location>
</feature>
<evidence type="ECO:0000256" key="1">
    <source>
        <dbReference type="PROSITE-ProRule" id="PRU00176"/>
    </source>
</evidence>
<dbReference type="EMBL" id="CAXAMM010022581">
    <property type="protein sequence ID" value="CAK9052272.1"/>
    <property type="molecule type" value="Genomic_DNA"/>
</dbReference>
<organism evidence="6 7">
    <name type="scientific">Durusdinium trenchii</name>
    <dbReference type="NCBI Taxonomy" id="1381693"/>
    <lineage>
        <taxon>Eukaryota</taxon>
        <taxon>Sar</taxon>
        <taxon>Alveolata</taxon>
        <taxon>Dinophyceae</taxon>
        <taxon>Suessiales</taxon>
        <taxon>Symbiodiniaceae</taxon>
        <taxon>Durusdinium</taxon>
    </lineage>
</organism>
<dbReference type="InterPro" id="IPR012677">
    <property type="entry name" value="Nucleotide-bd_a/b_plait_sf"/>
</dbReference>
<comment type="caution">
    <text evidence="6">The sequence shown here is derived from an EMBL/GenBank/DDBJ whole genome shotgun (WGS) entry which is preliminary data.</text>
</comment>
<dbReference type="Pfam" id="PF00076">
    <property type="entry name" value="RRM_1"/>
    <property type="match status" value="1"/>
</dbReference>
<protein>
    <submittedName>
        <fullName evidence="6">Splicing factor 45 (45 kDa-splicing factor) (RNA-binding motif protein 17)</fullName>
    </submittedName>
</protein>
<sequence length="368" mass="39962">MLDSLYGNLLGADTSAADKQKGEGDDIFAEPKAAAPAADKPVEKKMEDKGPPSSAPLPQTFSAAKLMMPPVRKKVEPVRKPSMPALDLSKLAAEKEALMKQRAAAETSRAQASQVSTSAPSSARPPESDGSPVQAALSEPIAANLFGDPNEEYDPAKPNDYDEFCRRRMRQKAEEEMEKRRQDALARQQQSNKPAPPKEDDFATKMMKKMGWKEGGGLGKEGQGMANPLVMQKTDQKTGRIVEGSSKREAPSPPQGQPDQKQAKAAPTLPPTRVLLLNNMVGAGDVDEDLEEETAEEASKYGKLKKCVVKELSGKSDDEAVRIFLEYEDVAAATKAFADLNGRYFGGRTVRARFFDEKLFAQGQFEAG</sequence>
<evidence type="ECO:0000313" key="6">
    <source>
        <dbReference type="EMBL" id="CAK9052272.1"/>
    </source>
</evidence>
<evidence type="ECO:0000259" key="3">
    <source>
        <dbReference type="PROSITE" id="PS50102"/>
    </source>
</evidence>
<feature type="region of interest" description="Disordered" evidence="2">
    <location>
        <begin position="12"/>
        <end position="62"/>
    </location>
</feature>
<evidence type="ECO:0000313" key="7">
    <source>
        <dbReference type="Proteomes" id="UP001642464"/>
    </source>
</evidence>
<dbReference type="Pfam" id="PF01585">
    <property type="entry name" value="G-patch"/>
    <property type="match status" value="1"/>
</dbReference>
<reference evidence="6 7" key="1">
    <citation type="submission" date="2024-02" db="EMBL/GenBank/DDBJ databases">
        <authorList>
            <person name="Chen Y."/>
            <person name="Shah S."/>
            <person name="Dougan E. K."/>
            <person name="Thang M."/>
            <person name="Chan C."/>
        </authorList>
    </citation>
    <scope>NUCLEOTIDE SEQUENCE [LARGE SCALE GENOMIC DNA]</scope>
</reference>
<dbReference type="InterPro" id="IPR040052">
    <property type="entry name" value="RBM17"/>
</dbReference>
<dbReference type="SUPFAM" id="SSF54928">
    <property type="entry name" value="RNA-binding domain, RBD"/>
    <property type="match status" value="1"/>
</dbReference>
<feature type="domain" description="G-patch" evidence="4">
    <location>
        <begin position="199"/>
        <end position="245"/>
    </location>
</feature>
<dbReference type="InterPro" id="IPR000504">
    <property type="entry name" value="RRM_dom"/>
</dbReference>
<dbReference type="SMART" id="SM00361">
    <property type="entry name" value="RRM_1"/>
    <property type="match status" value="1"/>
</dbReference>
<feature type="compositionally biased region" description="Basic and acidic residues" evidence="2">
    <location>
        <begin position="40"/>
        <end position="50"/>
    </location>
</feature>
<evidence type="ECO:0000256" key="2">
    <source>
        <dbReference type="SAM" id="MobiDB-lite"/>
    </source>
</evidence>
<dbReference type="SMART" id="SM00443">
    <property type="entry name" value="G_patch"/>
    <property type="match status" value="1"/>
</dbReference>
<dbReference type="PANTHER" id="PTHR13288:SF8">
    <property type="entry name" value="SPLICING FACTOR 45"/>
    <property type="match status" value="1"/>
</dbReference>
<feature type="compositionally biased region" description="Basic and acidic residues" evidence="2">
    <location>
        <begin position="234"/>
        <end position="250"/>
    </location>
</feature>
<dbReference type="PROSITE" id="PS50102">
    <property type="entry name" value="RRM"/>
    <property type="match status" value="1"/>
</dbReference>
<gene>
    <name evidence="5" type="ORF">SCF082_LOCUS28527</name>
    <name evidence="6" type="ORF">SCF082_LOCUS28619</name>
</gene>
<dbReference type="InterPro" id="IPR003954">
    <property type="entry name" value="RRM_euk-type"/>
</dbReference>
<evidence type="ECO:0000313" key="5">
    <source>
        <dbReference type="EMBL" id="CAK9052089.1"/>
    </source>
</evidence>